<keyword evidence="1" id="KW-0677">Repeat</keyword>
<protein>
    <submittedName>
        <fullName evidence="5">Tetratricopeptide repeat protein</fullName>
    </submittedName>
</protein>
<feature type="chain" id="PRO_5018582545" evidence="4">
    <location>
        <begin position="28"/>
        <end position="555"/>
    </location>
</feature>
<organism evidence="5 6">
    <name type="scientific">Deinococcus radiophilus</name>
    <dbReference type="NCBI Taxonomy" id="32062"/>
    <lineage>
        <taxon>Bacteria</taxon>
        <taxon>Thermotogati</taxon>
        <taxon>Deinococcota</taxon>
        <taxon>Deinococci</taxon>
        <taxon>Deinococcales</taxon>
        <taxon>Deinococcaceae</taxon>
        <taxon>Deinococcus</taxon>
    </lineage>
</organism>
<keyword evidence="2 3" id="KW-0802">TPR repeat</keyword>
<dbReference type="OrthoDB" id="58383at2"/>
<name>A0A3S0KHR0_9DEIO</name>
<dbReference type="EMBL" id="RXPE01000001">
    <property type="protein sequence ID" value="RTR30779.1"/>
    <property type="molecule type" value="Genomic_DNA"/>
</dbReference>
<feature type="signal peptide" evidence="4">
    <location>
        <begin position="1"/>
        <end position="27"/>
    </location>
</feature>
<evidence type="ECO:0000256" key="4">
    <source>
        <dbReference type="SAM" id="SignalP"/>
    </source>
</evidence>
<dbReference type="PANTHER" id="PTHR45586">
    <property type="entry name" value="TPR REPEAT-CONTAINING PROTEIN PA4667"/>
    <property type="match status" value="1"/>
</dbReference>
<dbReference type="Gene3D" id="1.25.40.10">
    <property type="entry name" value="Tetratricopeptide repeat domain"/>
    <property type="match status" value="4"/>
</dbReference>
<sequence length="555" mass="58053">MRYMKISYLTLALGWSAALLGSGSAQTLIDTSAAIGVNNTLQSISGPGTNIVPQVQERLNGIMEGQQAAQAGVLAPAAVSATGTPAVQPEYLPLTGEQRTALQGAYTALEQGGAGAARSAFEALISQNYRHPEAHFGLALALLAQGQTEAARFELGQLVQLAPNRFEGPYNLGVLAVQAADYTAARGYFEQAAQLAKTTGNEDVQLYVLDALASEQARAQDWAGLRATLGEMVTLAPGDAELQLRLAQAQALLGEGVAALPGAYQALGSAQTQVSAALLLADIYLAQGLPERGLGEVDRVLATTTDPASRAPLLLRRAALLGVVGQLDEAVTAAAQGVRLNNKDAGAWALLGNLRSRAGQTQQALQAYREAALLEPRSAAYRTELATLRLRLNRYAEARRDAELALNLEPDAVSRARAELVLGLLDYRSDRYASAANLLRASASSLPTAETWLWLGLSEYQLGNYTAAAEALGQSVSLDPAPLARLNLGSALLASGRAAEAEVILQALVTETPGNAQAWYVLGLAQREQGRAADARRTLGTAAELGSAAARGALE</sequence>
<evidence type="ECO:0000256" key="3">
    <source>
        <dbReference type="PROSITE-ProRule" id="PRU00339"/>
    </source>
</evidence>
<proteinExistence type="predicted"/>
<evidence type="ECO:0000313" key="6">
    <source>
        <dbReference type="Proteomes" id="UP000277766"/>
    </source>
</evidence>
<keyword evidence="4" id="KW-0732">Signal</keyword>
<evidence type="ECO:0000313" key="5">
    <source>
        <dbReference type="EMBL" id="RTR30779.1"/>
    </source>
</evidence>
<feature type="repeat" description="TPR" evidence="3">
    <location>
        <begin position="449"/>
        <end position="482"/>
    </location>
</feature>
<dbReference type="RefSeq" id="WP_126350807.1">
    <property type="nucleotide sequence ID" value="NZ_RXPE01000001.1"/>
</dbReference>
<dbReference type="Proteomes" id="UP000277766">
    <property type="component" value="Unassembled WGS sequence"/>
</dbReference>
<evidence type="ECO:0000256" key="1">
    <source>
        <dbReference type="ARBA" id="ARBA00022737"/>
    </source>
</evidence>
<dbReference type="InterPro" id="IPR051012">
    <property type="entry name" value="CellSynth/LPSAsmb/PSIAsmb"/>
</dbReference>
<dbReference type="Pfam" id="PF13432">
    <property type="entry name" value="TPR_16"/>
    <property type="match status" value="3"/>
</dbReference>
<dbReference type="PROSITE" id="PS50005">
    <property type="entry name" value="TPR"/>
    <property type="match status" value="2"/>
</dbReference>
<accession>A0A3S0KHR0</accession>
<comment type="caution">
    <text evidence="5">The sequence shown here is derived from an EMBL/GenBank/DDBJ whole genome shotgun (WGS) entry which is preliminary data.</text>
</comment>
<dbReference type="PANTHER" id="PTHR45586:SF1">
    <property type="entry name" value="LIPOPOLYSACCHARIDE ASSEMBLY PROTEIN B"/>
    <property type="match status" value="1"/>
</dbReference>
<dbReference type="SMART" id="SM00028">
    <property type="entry name" value="TPR"/>
    <property type="match status" value="7"/>
</dbReference>
<dbReference type="InterPro" id="IPR011990">
    <property type="entry name" value="TPR-like_helical_dom_sf"/>
</dbReference>
<feature type="repeat" description="TPR" evidence="3">
    <location>
        <begin position="345"/>
        <end position="378"/>
    </location>
</feature>
<dbReference type="AlphaFoldDB" id="A0A3S0KHR0"/>
<dbReference type="SUPFAM" id="SSF48452">
    <property type="entry name" value="TPR-like"/>
    <property type="match status" value="2"/>
</dbReference>
<gene>
    <name evidence="5" type="ORF">EJ104_00555</name>
</gene>
<dbReference type="InterPro" id="IPR019734">
    <property type="entry name" value="TPR_rpt"/>
</dbReference>
<keyword evidence="6" id="KW-1185">Reference proteome</keyword>
<reference evidence="5 6" key="1">
    <citation type="submission" date="2018-12" db="EMBL/GenBank/DDBJ databases">
        <title>Deinococcus radiophilus ATCC 27603 genome sequencing and assembly.</title>
        <authorList>
            <person name="Maclea K.S."/>
            <person name="Maynard C.R."/>
        </authorList>
    </citation>
    <scope>NUCLEOTIDE SEQUENCE [LARGE SCALE GENOMIC DNA]</scope>
    <source>
        <strain evidence="5 6">ATCC 27603</strain>
    </source>
</reference>
<evidence type="ECO:0000256" key="2">
    <source>
        <dbReference type="ARBA" id="ARBA00022803"/>
    </source>
</evidence>